<feature type="non-terminal residue" evidence="5">
    <location>
        <position position="1"/>
    </location>
</feature>
<dbReference type="Gene3D" id="2.30.33.40">
    <property type="entry name" value="GroES chaperonin"/>
    <property type="match status" value="1"/>
</dbReference>
<dbReference type="InterPro" id="IPR011032">
    <property type="entry name" value="GroES-like_sf"/>
</dbReference>
<protein>
    <submittedName>
        <fullName evidence="5">Mitochondrial (Hsp10) (10 kDa chaperonin) (Chaperonin 10) (CPN10)</fullName>
    </submittedName>
</protein>
<dbReference type="EMBL" id="CAXAMM010042606">
    <property type="protein sequence ID" value="CAK9105726.1"/>
    <property type="molecule type" value="Genomic_DNA"/>
</dbReference>
<dbReference type="Pfam" id="PF00620">
    <property type="entry name" value="RhoGAP"/>
    <property type="match status" value="1"/>
</dbReference>
<dbReference type="Gene3D" id="1.10.555.10">
    <property type="entry name" value="Rho GTPase activation protein"/>
    <property type="match status" value="1"/>
</dbReference>
<sequence length="1080" mass="120989">AWWTRRDEVAERAAQACWERVARVNELPESLGMLKDVALAEVGELDVAAMEACVNNGRLLTWPKGDDDRDEVCKPVERKFLEALEELGVMCGKTCVVNMSTHELSLFTDRAGPIRRIASHSIAWIDLRAIDDTDAKQLVVFHPKNGCSVVCGPSNRPLFVQQMAFLRHDSSSVIQRKVRAWRARRRERAARVLQRLARVRLTLTNAMAEKLCAFSRMSLQRRRRACVKCNTSLPVAWLEQVQPCKHWLCCECLNLHVDEMPSDPALSPVLTCCGRDVPSSVMSSGLGKSQFERYAAACQEFADLFLQKFVDEPELLQTLSFKELNKAKQVSRLCPRCMAVHFVYECEAYTDPRVAEIHWRHAGDSEAPQMTIAIENQTQRVFRAFPEPLAGVSPIVVKPLSVARLHADGVRTRSFVIRDVGSMRIIKRVNVSVLEKGENMCVISPLDLVEAQLLQALRDRAVVKMQAIARQMLYSNLRACMICLHMVPKIELQETSTSGRCTHRVCSDCFQAYIKHAIDDGRIVIKCPGACHTELLESDIARIVPGYSRDERLRIMKEKHEVHLADLLSSNASGAHSTEFLEWTKRQTRACPNCNVLIFRHAGCDHMTCRCGTAFDWGSKRKARAIGRDALSPWSAPRSQTARWPGARVVRLSKCMQVRKRGRMLSSSAAAASKERSFEGISDCLGFLEGRYTEFIFRVPGRKDVVEALFTRYAGGEKRVLHQSIGIAANDVASLLKKILSNCKLIRKAHQKELLKVAAKKKGPEKLTKAIHSVVSSLSGMREALTTKLFRYMAAVVDEESTKMSAQALAICLAPTLFHVDQAEKIHLAITVLHTMIERTPEFFPAPTRYHVPSALRRQSRREEEDEDEEEEKGGSPTSRDCGRVFDTRSSLVPRGKENSNRGWVRNLDPYRAKSCELTRRGSGLAAKKTKNVDVRRASAALIVPRRMLHGRRHCEALTTGKSVREGGTEAVRRSLFVRMHRDDSAGTNPDRVLVKRAAAVTQTKGGILLPESATKKEPEAEVVAVGPGRYDQQGNLLPMSVAVGDKVLLPEYGGQPVKLGDGDDEYQLFRNEDLLGKYE</sequence>
<dbReference type="PANTHER" id="PTHR10772">
    <property type="entry name" value="10 KDA HEAT SHOCK PROTEIN"/>
    <property type="match status" value="1"/>
</dbReference>
<dbReference type="CDD" id="cd00159">
    <property type="entry name" value="RhoGAP"/>
    <property type="match status" value="1"/>
</dbReference>
<feature type="region of interest" description="Disordered" evidence="3">
    <location>
        <begin position="848"/>
        <end position="901"/>
    </location>
</feature>
<dbReference type="InterPro" id="IPR008936">
    <property type="entry name" value="Rho_GTPase_activation_prot"/>
</dbReference>
<keyword evidence="6" id="KW-1185">Reference proteome</keyword>
<dbReference type="InterPro" id="IPR013083">
    <property type="entry name" value="Znf_RING/FYVE/PHD"/>
</dbReference>
<dbReference type="Proteomes" id="UP001642464">
    <property type="component" value="Unassembled WGS sequence"/>
</dbReference>
<dbReference type="InterPro" id="IPR000198">
    <property type="entry name" value="RhoGAP_dom"/>
</dbReference>
<evidence type="ECO:0000259" key="4">
    <source>
        <dbReference type="PROSITE" id="PS50238"/>
    </source>
</evidence>
<comment type="caution">
    <text evidence="5">The sequence shown here is derived from an EMBL/GenBank/DDBJ whole genome shotgun (WGS) entry which is preliminary data.</text>
</comment>
<dbReference type="InterPro" id="IPR020818">
    <property type="entry name" value="Chaperonin_GroES"/>
</dbReference>
<dbReference type="PANTHER" id="PTHR10772:SF0">
    <property type="entry name" value="10 KDA HEAT SHOCK PROTEIN, MITOCHONDRIAL"/>
    <property type="match status" value="1"/>
</dbReference>
<accession>A0ABP0S060</accession>
<dbReference type="InterPro" id="IPR037124">
    <property type="entry name" value="Chaperonin_GroES_sf"/>
</dbReference>
<reference evidence="5 6" key="1">
    <citation type="submission" date="2024-02" db="EMBL/GenBank/DDBJ databases">
        <authorList>
            <person name="Chen Y."/>
            <person name="Shah S."/>
            <person name="Dougan E. K."/>
            <person name="Thang M."/>
            <person name="Chan C."/>
        </authorList>
    </citation>
    <scope>NUCLEOTIDE SEQUENCE [LARGE SCALE GENOMIC DNA]</scope>
</reference>
<dbReference type="SMART" id="SM00324">
    <property type="entry name" value="RhoGAP"/>
    <property type="match status" value="1"/>
</dbReference>
<dbReference type="PROSITE" id="PS50238">
    <property type="entry name" value="RHOGAP"/>
    <property type="match status" value="1"/>
</dbReference>
<dbReference type="Pfam" id="PF00166">
    <property type="entry name" value="Cpn10"/>
    <property type="match status" value="1"/>
</dbReference>
<evidence type="ECO:0000313" key="6">
    <source>
        <dbReference type="Proteomes" id="UP001642464"/>
    </source>
</evidence>
<dbReference type="SUPFAM" id="SSF57850">
    <property type="entry name" value="RING/U-box"/>
    <property type="match status" value="2"/>
</dbReference>
<dbReference type="Gene3D" id="3.30.40.10">
    <property type="entry name" value="Zinc/RING finger domain, C3HC4 (zinc finger)"/>
    <property type="match status" value="1"/>
</dbReference>
<comment type="similarity">
    <text evidence="1">Belongs to the GroES chaperonin family.</text>
</comment>
<evidence type="ECO:0000313" key="5">
    <source>
        <dbReference type="EMBL" id="CAK9105726.1"/>
    </source>
</evidence>
<dbReference type="SMART" id="SM00883">
    <property type="entry name" value="Cpn10"/>
    <property type="match status" value="1"/>
</dbReference>
<keyword evidence="2" id="KW-0143">Chaperone</keyword>
<evidence type="ECO:0000256" key="1">
    <source>
        <dbReference type="ARBA" id="ARBA00006975"/>
    </source>
</evidence>
<feature type="domain" description="Rho-GAP" evidence="4">
    <location>
        <begin position="650"/>
        <end position="844"/>
    </location>
</feature>
<dbReference type="CDD" id="cd20336">
    <property type="entry name" value="Rcat_RBR"/>
    <property type="match status" value="1"/>
</dbReference>
<evidence type="ECO:0000256" key="3">
    <source>
        <dbReference type="SAM" id="MobiDB-lite"/>
    </source>
</evidence>
<proteinExistence type="inferred from homology"/>
<dbReference type="SUPFAM" id="SSF48350">
    <property type="entry name" value="GTPase activation domain, GAP"/>
    <property type="match status" value="1"/>
</dbReference>
<dbReference type="SUPFAM" id="SSF50129">
    <property type="entry name" value="GroES-like"/>
    <property type="match status" value="1"/>
</dbReference>
<evidence type="ECO:0000256" key="2">
    <source>
        <dbReference type="ARBA" id="ARBA00023186"/>
    </source>
</evidence>
<gene>
    <name evidence="5" type="ORF">SCF082_LOCUS49267</name>
</gene>
<dbReference type="Gene3D" id="1.20.120.1750">
    <property type="match status" value="1"/>
</dbReference>
<name>A0ABP0S060_9DINO</name>
<organism evidence="5 6">
    <name type="scientific">Durusdinium trenchii</name>
    <dbReference type="NCBI Taxonomy" id="1381693"/>
    <lineage>
        <taxon>Eukaryota</taxon>
        <taxon>Sar</taxon>
        <taxon>Alveolata</taxon>
        <taxon>Dinophyceae</taxon>
        <taxon>Suessiales</taxon>
        <taxon>Symbiodiniaceae</taxon>
        <taxon>Durusdinium</taxon>
    </lineage>
</organism>
<dbReference type="CDD" id="cd00320">
    <property type="entry name" value="cpn10"/>
    <property type="match status" value="1"/>
</dbReference>